<name>A0ABW4EEU6_9RHOB</name>
<dbReference type="RefSeq" id="WP_379913785.1">
    <property type="nucleotide sequence ID" value="NZ_JBHUDD010000039.1"/>
</dbReference>
<dbReference type="InterPro" id="IPR014940">
    <property type="entry name" value="BAAT_C"/>
</dbReference>
<keyword evidence="2" id="KW-0378">Hydrolase</keyword>
<organism evidence="2 3">
    <name type="scientific">Lacimonas salitolerans</name>
    <dbReference type="NCBI Taxonomy" id="1323750"/>
    <lineage>
        <taxon>Bacteria</taxon>
        <taxon>Pseudomonadati</taxon>
        <taxon>Pseudomonadota</taxon>
        <taxon>Alphaproteobacteria</taxon>
        <taxon>Rhodobacterales</taxon>
        <taxon>Paracoccaceae</taxon>
        <taxon>Lacimonas</taxon>
    </lineage>
</organism>
<dbReference type="Proteomes" id="UP001597186">
    <property type="component" value="Unassembled WGS sequence"/>
</dbReference>
<protein>
    <submittedName>
        <fullName evidence="2">Acyl-CoA thioester hydrolase/BAAT C-terminal domain-containing protein</fullName>
    </submittedName>
</protein>
<keyword evidence="3" id="KW-1185">Reference proteome</keyword>
<dbReference type="Gene3D" id="3.40.50.1820">
    <property type="entry name" value="alpha/beta hydrolase"/>
    <property type="match status" value="1"/>
</dbReference>
<comment type="caution">
    <text evidence="2">The sequence shown here is derived from an EMBL/GenBank/DDBJ whole genome shotgun (WGS) entry which is preliminary data.</text>
</comment>
<gene>
    <name evidence="2" type="ORF">ACFTOW_05245</name>
</gene>
<reference evidence="3" key="1">
    <citation type="journal article" date="2019" name="Int. J. Syst. Evol. Microbiol.">
        <title>The Global Catalogue of Microorganisms (GCM) 10K type strain sequencing project: providing services to taxonomists for standard genome sequencing and annotation.</title>
        <authorList>
            <consortium name="The Broad Institute Genomics Platform"/>
            <consortium name="The Broad Institute Genome Sequencing Center for Infectious Disease"/>
            <person name="Wu L."/>
            <person name="Ma J."/>
        </authorList>
    </citation>
    <scope>NUCLEOTIDE SEQUENCE [LARGE SCALE GENOMIC DNA]</scope>
    <source>
        <strain evidence="3">CGMCC 1.12477</strain>
    </source>
</reference>
<dbReference type="PANTHER" id="PTHR10824:SF4">
    <property type="entry name" value="ACYL-COENZYME A THIOESTERASE 1-LIKE"/>
    <property type="match status" value="1"/>
</dbReference>
<evidence type="ECO:0000259" key="1">
    <source>
        <dbReference type="Pfam" id="PF08840"/>
    </source>
</evidence>
<feature type="domain" description="BAAT/Acyl-CoA thioester hydrolase C-terminal" evidence="1">
    <location>
        <begin position="98"/>
        <end position="260"/>
    </location>
</feature>
<accession>A0ABW4EEU6</accession>
<dbReference type="EMBL" id="JBHUDD010000039">
    <property type="protein sequence ID" value="MFD1508802.1"/>
    <property type="molecule type" value="Genomic_DNA"/>
</dbReference>
<proteinExistence type="predicted"/>
<dbReference type="PANTHER" id="PTHR10824">
    <property type="entry name" value="ACYL-COENZYME A THIOESTERASE-RELATED"/>
    <property type="match status" value="1"/>
</dbReference>
<dbReference type="SUPFAM" id="SSF53474">
    <property type="entry name" value="alpha/beta-Hydrolases"/>
    <property type="match status" value="1"/>
</dbReference>
<evidence type="ECO:0000313" key="3">
    <source>
        <dbReference type="Proteomes" id="UP001597186"/>
    </source>
</evidence>
<dbReference type="Pfam" id="PF08840">
    <property type="entry name" value="BAAT_C"/>
    <property type="match status" value="1"/>
</dbReference>
<dbReference type="GO" id="GO:0016787">
    <property type="term" value="F:hydrolase activity"/>
    <property type="evidence" value="ECO:0007669"/>
    <property type="project" value="UniProtKB-KW"/>
</dbReference>
<evidence type="ECO:0000313" key="2">
    <source>
        <dbReference type="EMBL" id="MFD1508802.1"/>
    </source>
</evidence>
<sequence length="290" mass="30759">MKRALAFVVLALAALVLALIWRAQSPAPGIASEFDAGPGRAPVVVLLGGSEGGRFRPDHPLVAELGLAGFHVARVAYFGAPGTPAHLDRIALDPLESHLATLAQEERVDARCIYLAGASKGAELALLLASGTPSVGAVAAVAPSHVVFQSSRITPFRWSSWRRGDQRLAFVPYPRDLSALRGILAGDGYLEMHRRALENPTATDRAAIPVERIAGPVLLLGAAQDQVWPSAEMARAAAERLTASEFAHPVTLRILDTDHYLLDHASARAEVVTFLTATAQNAGCLPPVMR</sequence>
<dbReference type="InterPro" id="IPR029058">
    <property type="entry name" value="AB_hydrolase_fold"/>
</dbReference>